<accession>A0AAV4HZ76</accession>
<sequence length="188" mass="20941">MADQSHNLKALGAFPDNSEPIAIDSDSDNSSDTGSNIEIIGDEDSNSNSNTNNSVSQQQTRSSTAGKSMEDLTRQELKKLSLDAHGTFMVDFDPEKSKREIRKMNRRLYAKGSKRMRLYNEKGHLLESLLDICDCLDKHCPGCHFPCSKCGSAKCGTDCRCNRKYTINYIEVEGTDKLISFPDETTSK</sequence>
<proteinExistence type="predicted"/>
<dbReference type="Proteomes" id="UP000762676">
    <property type="component" value="Unassembled WGS sequence"/>
</dbReference>
<gene>
    <name evidence="3" type="ORF">ElyMa_006465600</name>
</gene>
<evidence type="ECO:0000259" key="2">
    <source>
        <dbReference type="Pfam" id="PF14949"/>
    </source>
</evidence>
<reference evidence="3 4" key="1">
    <citation type="journal article" date="2021" name="Elife">
        <title>Chloroplast acquisition without the gene transfer in kleptoplastic sea slugs, Plakobranchus ocellatus.</title>
        <authorList>
            <person name="Maeda T."/>
            <person name="Takahashi S."/>
            <person name="Yoshida T."/>
            <person name="Shimamura S."/>
            <person name="Takaki Y."/>
            <person name="Nagai Y."/>
            <person name="Toyoda A."/>
            <person name="Suzuki Y."/>
            <person name="Arimoto A."/>
            <person name="Ishii H."/>
            <person name="Satoh N."/>
            <person name="Nishiyama T."/>
            <person name="Hasebe M."/>
            <person name="Maruyama T."/>
            <person name="Minagawa J."/>
            <person name="Obokata J."/>
            <person name="Shigenobu S."/>
        </authorList>
    </citation>
    <scope>NUCLEOTIDE SEQUENCE [LARGE SCALE GENOMIC DNA]</scope>
</reference>
<evidence type="ECO:0000256" key="1">
    <source>
        <dbReference type="SAM" id="MobiDB-lite"/>
    </source>
</evidence>
<protein>
    <submittedName>
        <fullName evidence="3">Arl14 effector</fullName>
    </submittedName>
</protein>
<organism evidence="3 4">
    <name type="scientific">Elysia marginata</name>
    <dbReference type="NCBI Taxonomy" id="1093978"/>
    <lineage>
        <taxon>Eukaryota</taxon>
        <taxon>Metazoa</taxon>
        <taxon>Spiralia</taxon>
        <taxon>Lophotrochozoa</taxon>
        <taxon>Mollusca</taxon>
        <taxon>Gastropoda</taxon>
        <taxon>Heterobranchia</taxon>
        <taxon>Euthyneura</taxon>
        <taxon>Panpulmonata</taxon>
        <taxon>Sacoglossa</taxon>
        <taxon>Placobranchoidea</taxon>
        <taxon>Plakobranchidae</taxon>
        <taxon>Elysia</taxon>
    </lineage>
</organism>
<evidence type="ECO:0000313" key="4">
    <source>
        <dbReference type="Proteomes" id="UP000762676"/>
    </source>
</evidence>
<feature type="compositionally biased region" description="Low complexity" evidence="1">
    <location>
        <begin position="46"/>
        <end position="64"/>
    </location>
</feature>
<name>A0AAV4HZ76_9GAST</name>
<feature type="region of interest" description="Disordered" evidence="1">
    <location>
        <begin position="1"/>
        <end position="71"/>
    </location>
</feature>
<comment type="caution">
    <text evidence="3">The sequence shown here is derived from an EMBL/GenBank/DDBJ whole genome shotgun (WGS) entry which is preliminary data.</text>
</comment>
<dbReference type="InterPro" id="IPR029264">
    <property type="entry name" value="ARF7EP_C"/>
</dbReference>
<feature type="domain" description="ARF7 effector protein C-terminal" evidence="2">
    <location>
        <begin position="75"/>
        <end position="173"/>
    </location>
</feature>
<dbReference type="EMBL" id="BMAT01012988">
    <property type="protein sequence ID" value="GFS03257.1"/>
    <property type="molecule type" value="Genomic_DNA"/>
</dbReference>
<dbReference type="AlphaFoldDB" id="A0AAV4HZ76"/>
<keyword evidence="4" id="KW-1185">Reference proteome</keyword>
<dbReference type="PANTHER" id="PTHR46536:SF3">
    <property type="entry name" value="ARF7 EFFECTOR PROTEIN C-TERMINAL DOMAIN-CONTAINING PROTEIN"/>
    <property type="match status" value="1"/>
</dbReference>
<evidence type="ECO:0000313" key="3">
    <source>
        <dbReference type="EMBL" id="GFS03257.1"/>
    </source>
</evidence>
<dbReference type="Pfam" id="PF14949">
    <property type="entry name" value="ARF7EP_C"/>
    <property type="match status" value="1"/>
</dbReference>
<dbReference type="PANTHER" id="PTHR46536">
    <property type="entry name" value="ARL14 EFFECTOR PROTEIN"/>
    <property type="match status" value="1"/>
</dbReference>